<dbReference type="EMBL" id="BGZK01000140">
    <property type="protein sequence ID" value="GBP22478.1"/>
    <property type="molecule type" value="Genomic_DNA"/>
</dbReference>
<evidence type="ECO:0000313" key="2">
    <source>
        <dbReference type="Proteomes" id="UP000299102"/>
    </source>
</evidence>
<dbReference type="AlphaFoldDB" id="A0A4C1U845"/>
<gene>
    <name evidence="1" type="ORF">EVAR_78655_1</name>
</gene>
<proteinExistence type="predicted"/>
<name>A0A4C1U845_EUMVA</name>
<sequence>MYMYRLRDTEVDTSQHNLVASCVNGDSIKTSVKKYILLPYYLIRGGEGELYPRGLNLMPEPQATVSKPHELRITLSCEWYITVTLMTWQRTLTKWTIEAANSAPATRDASPESCGAPMPVGYRPSHTVQRMKLCSSQLPANDAMRSFNAPRPYLLLPRVPILRHCNAFVDNFTAAVSCVLVYGPTTPPSTTA</sequence>
<comment type="caution">
    <text evidence="1">The sequence shown here is derived from an EMBL/GenBank/DDBJ whole genome shotgun (WGS) entry which is preliminary data.</text>
</comment>
<dbReference type="Proteomes" id="UP000299102">
    <property type="component" value="Unassembled WGS sequence"/>
</dbReference>
<reference evidence="1 2" key="1">
    <citation type="journal article" date="2019" name="Commun. Biol.">
        <title>The bagworm genome reveals a unique fibroin gene that provides high tensile strength.</title>
        <authorList>
            <person name="Kono N."/>
            <person name="Nakamura H."/>
            <person name="Ohtoshi R."/>
            <person name="Tomita M."/>
            <person name="Numata K."/>
            <person name="Arakawa K."/>
        </authorList>
    </citation>
    <scope>NUCLEOTIDE SEQUENCE [LARGE SCALE GENOMIC DNA]</scope>
</reference>
<accession>A0A4C1U845</accession>
<organism evidence="1 2">
    <name type="scientific">Eumeta variegata</name>
    <name type="common">Bagworm moth</name>
    <name type="synonym">Eumeta japonica</name>
    <dbReference type="NCBI Taxonomy" id="151549"/>
    <lineage>
        <taxon>Eukaryota</taxon>
        <taxon>Metazoa</taxon>
        <taxon>Ecdysozoa</taxon>
        <taxon>Arthropoda</taxon>
        <taxon>Hexapoda</taxon>
        <taxon>Insecta</taxon>
        <taxon>Pterygota</taxon>
        <taxon>Neoptera</taxon>
        <taxon>Endopterygota</taxon>
        <taxon>Lepidoptera</taxon>
        <taxon>Glossata</taxon>
        <taxon>Ditrysia</taxon>
        <taxon>Tineoidea</taxon>
        <taxon>Psychidae</taxon>
        <taxon>Oiketicinae</taxon>
        <taxon>Eumeta</taxon>
    </lineage>
</organism>
<keyword evidence="2" id="KW-1185">Reference proteome</keyword>
<dbReference type="OrthoDB" id="1434354at2759"/>
<evidence type="ECO:0000313" key="1">
    <source>
        <dbReference type="EMBL" id="GBP22478.1"/>
    </source>
</evidence>
<protein>
    <submittedName>
        <fullName evidence="1">Uncharacterized protein</fullName>
    </submittedName>
</protein>